<keyword evidence="1" id="KW-0460">Magnesium</keyword>
<feature type="binding site" evidence="1">
    <location>
        <position position="121"/>
    </location>
    <ligand>
        <name>substrate</name>
    </ligand>
</feature>
<keyword evidence="1" id="KW-0479">Metal-binding</keyword>
<dbReference type="SUPFAM" id="SSF89562">
    <property type="entry name" value="RraA-like"/>
    <property type="match status" value="1"/>
</dbReference>
<comment type="cofactor">
    <cofactor evidence="1">
        <name>Mg(2+)</name>
        <dbReference type="ChEBI" id="CHEBI:18420"/>
    </cofactor>
</comment>
<name>A0A8H7PRQ9_9FUNG</name>
<dbReference type="EMBL" id="JAEPRA010000011">
    <property type="protein sequence ID" value="KAG2178309.1"/>
    <property type="molecule type" value="Genomic_DNA"/>
</dbReference>
<feature type="binding site" evidence="1">
    <location>
        <position position="122"/>
    </location>
    <ligand>
        <name>Mg(2+)</name>
        <dbReference type="ChEBI" id="CHEBI:18420"/>
    </ligand>
</feature>
<dbReference type="OrthoDB" id="1476984at2759"/>
<evidence type="ECO:0000256" key="1">
    <source>
        <dbReference type="PIRSR" id="PIRSR605493-1"/>
    </source>
</evidence>
<dbReference type="Proteomes" id="UP000612746">
    <property type="component" value="Unassembled WGS sequence"/>
</dbReference>
<dbReference type="PANTHER" id="PTHR33254:SF4">
    <property type="entry name" value="4-HYDROXY-4-METHYL-2-OXOGLUTARATE ALDOLASE 3-RELATED"/>
    <property type="match status" value="1"/>
</dbReference>
<sequence length="223" mass="24155">MTVLEKLHKYSTCEIADALLKLGNTPWGGYLADIQMWSPDFCSGETKIIGPAYTVKVGNMVDKEDDNAPTPSQHFADVAPKGSVIFISAPPGFKNAVWGGLMSARAKTLKVQGVVVDGRIRDLAEHRGMQIPVFAQGHSILSQGAFLRPSEIGVPATMSTCPVVVHPGDIIVGDLDGVVCIPRDQLEKVVVYCQKHTTIDNHCMEDILQGATVQDTFKKRRGV</sequence>
<dbReference type="InterPro" id="IPR005493">
    <property type="entry name" value="RraA/RraA-like"/>
</dbReference>
<feature type="binding site" evidence="1">
    <location>
        <begin position="99"/>
        <end position="102"/>
    </location>
    <ligand>
        <name>substrate</name>
    </ligand>
</feature>
<evidence type="ECO:0000313" key="2">
    <source>
        <dbReference type="EMBL" id="KAG2178309.1"/>
    </source>
</evidence>
<gene>
    <name evidence="2" type="ORF">INT44_001459</name>
</gene>
<dbReference type="GO" id="GO:0008948">
    <property type="term" value="F:oxaloacetate decarboxylase activity"/>
    <property type="evidence" value="ECO:0007669"/>
    <property type="project" value="TreeGrafter"/>
</dbReference>
<dbReference type="AlphaFoldDB" id="A0A8H7PRQ9"/>
<dbReference type="CDD" id="cd16841">
    <property type="entry name" value="RraA_family"/>
    <property type="match status" value="1"/>
</dbReference>
<keyword evidence="3" id="KW-1185">Reference proteome</keyword>
<organism evidence="2 3">
    <name type="scientific">Umbelopsis vinacea</name>
    <dbReference type="NCBI Taxonomy" id="44442"/>
    <lineage>
        <taxon>Eukaryota</taxon>
        <taxon>Fungi</taxon>
        <taxon>Fungi incertae sedis</taxon>
        <taxon>Mucoromycota</taxon>
        <taxon>Mucoromycotina</taxon>
        <taxon>Umbelopsidomycetes</taxon>
        <taxon>Umbelopsidales</taxon>
        <taxon>Umbelopsidaceae</taxon>
        <taxon>Umbelopsis</taxon>
    </lineage>
</organism>
<dbReference type="InterPro" id="IPR036704">
    <property type="entry name" value="RraA/RraA-like_sf"/>
</dbReference>
<comment type="caution">
    <text evidence="2">The sequence shown here is derived from an EMBL/GenBank/DDBJ whole genome shotgun (WGS) entry which is preliminary data.</text>
</comment>
<dbReference type="GO" id="GO:0046872">
    <property type="term" value="F:metal ion binding"/>
    <property type="evidence" value="ECO:0007669"/>
    <property type="project" value="UniProtKB-KW"/>
</dbReference>
<accession>A0A8H7PRQ9</accession>
<dbReference type="GO" id="GO:0047443">
    <property type="term" value="F:4-hydroxy-4-methyl-2-oxoglutarate aldolase activity"/>
    <property type="evidence" value="ECO:0007669"/>
    <property type="project" value="TreeGrafter"/>
</dbReference>
<protein>
    <submittedName>
        <fullName evidence="2">Uncharacterized protein</fullName>
    </submittedName>
</protein>
<dbReference type="Gene3D" id="3.50.30.40">
    <property type="entry name" value="Ribonuclease E inhibitor RraA/RraA-like"/>
    <property type="match status" value="1"/>
</dbReference>
<dbReference type="Pfam" id="PF03737">
    <property type="entry name" value="RraA-like"/>
    <property type="match status" value="1"/>
</dbReference>
<evidence type="ECO:0000313" key="3">
    <source>
        <dbReference type="Proteomes" id="UP000612746"/>
    </source>
</evidence>
<proteinExistence type="predicted"/>
<dbReference type="PANTHER" id="PTHR33254">
    <property type="entry name" value="4-HYDROXY-4-METHYL-2-OXOGLUTARATE ALDOLASE 3-RELATED"/>
    <property type="match status" value="1"/>
</dbReference>
<reference evidence="2" key="1">
    <citation type="submission" date="2020-12" db="EMBL/GenBank/DDBJ databases">
        <title>Metabolic potential, ecology and presence of endohyphal bacteria is reflected in genomic diversity of Mucoromycotina.</title>
        <authorList>
            <person name="Muszewska A."/>
            <person name="Okrasinska A."/>
            <person name="Steczkiewicz K."/>
            <person name="Drgas O."/>
            <person name="Orlowska M."/>
            <person name="Perlinska-Lenart U."/>
            <person name="Aleksandrzak-Piekarczyk T."/>
            <person name="Szatraj K."/>
            <person name="Zielenkiewicz U."/>
            <person name="Pilsyk S."/>
            <person name="Malc E."/>
            <person name="Mieczkowski P."/>
            <person name="Kruszewska J.S."/>
            <person name="Biernat P."/>
            <person name="Pawlowska J."/>
        </authorList>
    </citation>
    <scope>NUCLEOTIDE SEQUENCE</scope>
    <source>
        <strain evidence="2">WA0000051536</strain>
    </source>
</reference>